<dbReference type="SUPFAM" id="SSF51735">
    <property type="entry name" value="NAD(P)-binding Rossmann-fold domains"/>
    <property type="match status" value="1"/>
</dbReference>
<reference evidence="5" key="1">
    <citation type="journal article" date="2014" name="Int. J. Syst. Evol. Microbiol.">
        <title>Complete genome of a new Firmicutes species belonging to the dominant human colonic microbiota ('Ruminococcus bicirculans') reveals two chromosomes and a selective capacity to utilize plant glucans.</title>
        <authorList>
            <consortium name="NISC Comparative Sequencing Program"/>
            <person name="Wegmann U."/>
            <person name="Louis P."/>
            <person name="Goesmann A."/>
            <person name="Henrissat B."/>
            <person name="Duncan S.H."/>
            <person name="Flint H.J."/>
        </authorList>
    </citation>
    <scope>NUCLEOTIDE SEQUENCE</scope>
    <source>
        <strain evidence="5">NBRC 108219</strain>
    </source>
</reference>
<proteinExistence type="inferred from homology"/>
<accession>A0ABQ5VCT5</accession>
<dbReference type="InterPro" id="IPR050984">
    <property type="entry name" value="Gfo/Idh/MocA_domain"/>
</dbReference>
<comment type="caution">
    <text evidence="5">The sequence shown here is derived from an EMBL/GenBank/DDBJ whole genome shotgun (WGS) entry which is preliminary data.</text>
</comment>
<evidence type="ECO:0000313" key="5">
    <source>
        <dbReference type="EMBL" id="GLQ24767.1"/>
    </source>
</evidence>
<dbReference type="InterPro" id="IPR036291">
    <property type="entry name" value="NAD(P)-bd_dom_sf"/>
</dbReference>
<evidence type="ECO:0000256" key="2">
    <source>
        <dbReference type="ARBA" id="ARBA00023002"/>
    </source>
</evidence>
<dbReference type="InterPro" id="IPR000683">
    <property type="entry name" value="Gfo/Idh/MocA-like_OxRdtase_N"/>
</dbReference>
<protein>
    <submittedName>
        <fullName evidence="5">Oxidoreductase</fullName>
    </submittedName>
</protein>
<feature type="domain" description="Gfo/Idh/MocA-like oxidoreductase N-terminal" evidence="3">
    <location>
        <begin position="8"/>
        <end position="113"/>
    </location>
</feature>
<dbReference type="EMBL" id="BSNK01000002">
    <property type="protein sequence ID" value="GLQ24767.1"/>
    <property type="molecule type" value="Genomic_DNA"/>
</dbReference>
<evidence type="ECO:0000256" key="1">
    <source>
        <dbReference type="ARBA" id="ARBA00010928"/>
    </source>
</evidence>
<dbReference type="Gene3D" id="3.40.50.720">
    <property type="entry name" value="NAD(P)-binding Rossmann-like Domain"/>
    <property type="match status" value="1"/>
</dbReference>
<dbReference type="Proteomes" id="UP001161391">
    <property type="component" value="Unassembled WGS sequence"/>
</dbReference>
<evidence type="ECO:0000259" key="4">
    <source>
        <dbReference type="Pfam" id="PF22725"/>
    </source>
</evidence>
<sequence>MSRPNYTIGLLGASRIAPKAIIAPALRREDCEIVAIACRDVKRGQIYAAENGIPDAEIIEDYRALCARPDIDIIYNALPPSQHLELALAAAGKVQLIEKPFAMNAEEAQAIAALPGTIMEAFHHRYHPAFIHFMAAVDAVRPLTHMVGRFHVTIPDTPGQLRHIAELGGGGLMDLGTYPLQIARTLAGREPMVRSARATEGQPRIDLFIEAELDFGDGLTATISSDMSEDIERLNFFEVKGAGGTVRMDNPVHPYRGCTITTPQGTVTEADHPRWSVITTYDAQLAHLIGSLGMGVLPLTHAASAVQQMQAIDAIYEASGLGMRVRKR</sequence>
<keyword evidence="6" id="KW-1185">Reference proteome</keyword>
<dbReference type="Gene3D" id="3.30.360.10">
    <property type="entry name" value="Dihydrodipicolinate Reductase, domain 2"/>
    <property type="match status" value="1"/>
</dbReference>
<feature type="domain" description="GFO/IDH/MocA-like oxidoreductase" evidence="4">
    <location>
        <begin position="144"/>
        <end position="246"/>
    </location>
</feature>
<evidence type="ECO:0000259" key="3">
    <source>
        <dbReference type="Pfam" id="PF01408"/>
    </source>
</evidence>
<keyword evidence="2" id="KW-0560">Oxidoreductase</keyword>
<dbReference type="SUPFAM" id="SSF55347">
    <property type="entry name" value="Glyceraldehyde-3-phosphate dehydrogenase-like, C-terminal domain"/>
    <property type="match status" value="1"/>
</dbReference>
<dbReference type="Pfam" id="PF01408">
    <property type="entry name" value="GFO_IDH_MocA"/>
    <property type="match status" value="1"/>
</dbReference>
<evidence type="ECO:0000313" key="6">
    <source>
        <dbReference type="Proteomes" id="UP001161391"/>
    </source>
</evidence>
<dbReference type="PANTHER" id="PTHR22604:SF105">
    <property type="entry name" value="TRANS-1,2-DIHYDROBENZENE-1,2-DIOL DEHYDROGENASE"/>
    <property type="match status" value="1"/>
</dbReference>
<dbReference type="InterPro" id="IPR055170">
    <property type="entry name" value="GFO_IDH_MocA-like_dom"/>
</dbReference>
<comment type="similarity">
    <text evidence="1">Belongs to the Gfo/Idh/MocA family.</text>
</comment>
<name>A0ABQ5VCT5_9PROT</name>
<reference evidence="5" key="2">
    <citation type="submission" date="2023-01" db="EMBL/GenBank/DDBJ databases">
        <title>Draft genome sequence of Algimonas ampicilliniresistens strain NBRC 108219.</title>
        <authorList>
            <person name="Sun Q."/>
            <person name="Mori K."/>
        </authorList>
    </citation>
    <scope>NUCLEOTIDE SEQUENCE</scope>
    <source>
        <strain evidence="5">NBRC 108219</strain>
    </source>
</reference>
<dbReference type="RefSeq" id="WP_284391574.1">
    <property type="nucleotide sequence ID" value="NZ_BSNK01000002.1"/>
</dbReference>
<dbReference type="Pfam" id="PF22725">
    <property type="entry name" value="GFO_IDH_MocA_C3"/>
    <property type="match status" value="1"/>
</dbReference>
<gene>
    <name evidence="5" type="ORF">GCM10007853_26410</name>
</gene>
<organism evidence="5 6">
    <name type="scientific">Algimonas ampicilliniresistens</name>
    <dbReference type="NCBI Taxonomy" id="1298735"/>
    <lineage>
        <taxon>Bacteria</taxon>
        <taxon>Pseudomonadati</taxon>
        <taxon>Pseudomonadota</taxon>
        <taxon>Alphaproteobacteria</taxon>
        <taxon>Maricaulales</taxon>
        <taxon>Robiginitomaculaceae</taxon>
        <taxon>Algimonas</taxon>
    </lineage>
</organism>
<dbReference type="PANTHER" id="PTHR22604">
    <property type="entry name" value="OXIDOREDUCTASES"/>
    <property type="match status" value="1"/>
</dbReference>